<dbReference type="PRINTS" id="PR00385">
    <property type="entry name" value="P450"/>
</dbReference>
<dbReference type="InterPro" id="IPR017972">
    <property type="entry name" value="Cyt_P450_CS"/>
</dbReference>
<dbReference type="Pfam" id="PF00067">
    <property type="entry name" value="p450"/>
    <property type="match status" value="1"/>
</dbReference>
<comment type="cofactor">
    <cofactor evidence="1 6">
        <name>heme</name>
        <dbReference type="ChEBI" id="CHEBI:30413"/>
    </cofactor>
</comment>
<dbReference type="InterPro" id="IPR050121">
    <property type="entry name" value="Cytochrome_P450_monoxygenase"/>
</dbReference>
<name>A0A1J7IRW2_9PEZI</name>
<evidence type="ECO:0000256" key="3">
    <source>
        <dbReference type="ARBA" id="ARBA00022617"/>
    </source>
</evidence>
<comment type="similarity">
    <text evidence="2 7">Belongs to the cytochrome P450 family.</text>
</comment>
<proteinExistence type="inferred from homology"/>
<keyword evidence="9" id="KW-1185">Reference proteome</keyword>
<dbReference type="InterPro" id="IPR002401">
    <property type="entry name" value="Cyt_P450_E_grp-I"/>
</dbReference>
<reference evidence="8 9" key="1">
    <citation type="submission" date="2016-10" db="EMBL/GenBank/DDBJ databases">
        <title>Draft genome sequence of Coniochaeta ligniaria NRRL30616, a lignocellulolytic fungus for bioabatement of inhibitors in plant biomass hydrolysates.</title>
        <authorList>
            <consortium name="DOE Joint Genome Institute"/>
            <person name="Jimenez D.J."/>
            <person name="Hector R.E."/>
            <person name="Riley R."/>
            <person name="Sun H."/>
            <person name="Grigoriev I.V."/>
            <person name="Van Elsas J.D."/>
            <person name="Nichols N.N."/>
        </authorList>
    </citation>
    <scope>NUCLEOTIDE SEQUENCE [LARGE SCALE GENOMIC DNA]</scope>
    <source>
        <strain evidence="8 9">NRRL 30616</strain>
    </source>
</reference>
<keyword evidence="4 6" id="KW-0479">Metal-binding</keyword>
<dbReference type="Gene3D" id="1.10.630.10">
    <property type="entry name" value="Cytochrome P450"/>
    <property type="match status" value="1"/>
</dbReference>
<dbReference type="InterPro" id="IPR036396">
    <property type="entry name" value="Cyt_P450_sf"/>
</dbReference>
<evidence type="ECO:0000256" key="5">
    <source>
        <dbReference type="ARBA" id="ARBA00023004"/>
    </source>
</evidence>
<dbReference type="EMBL" id="KV875105">
    <property type="protein sequence ID" value="OIW23841.1"/>
    <property type="molecule type" value="Genomic_DNA"/>
</dbReference>
<evidence type="ECO:0000256" key="2">
    <source>
        <dbReference type="ARBA" id="ARBA00010617"/>
    </source>
</evidence>
<evidence type="ECO:0000256" key="7">
    <source>
        <dbReference type="RuleBase" id="RU000461"/>
    </source>
</evidence>
<dbReference type="PROSITE" id="PS00086">
    <property type="entry name" value="CYTOCHROME_P450"/>
    <property type="match status" value="1"/>
</dbReference>
<feature type="binding site" description="axial binding residue" evidence="6">
    <location>
        <position position="472"/>
    </location>
    <ligand>
        <name>heme</name>
        <dbReference type="ChEBI" id="CHEBI:30413"/>
    </ligand>
    <ligandPart>
        <name>Fe</name>
        <dbReference type="ChEBI" id="CHEBI:18248"/>
    </ligandPart>
</feature>
<dbReference type="AlphaFoldDB" id="A0A1J7IRW2"/>
<evidence type="ECO:0000256" key="1">
    <source>
        <dbReference type="ARBA" id="ARBA00001971"/>
    </source>
</evidence>
<dbReference type="PANTHER" id="PTHR24305">
    <property type="entry name" value="CYTOCHROME P450"/>
    <property type="match status" value="1"/>
</dbReference>
<dbReference type="GO" id="GO:0005506">
    <property type="term" value="F:iron ion binding"/>
    <property type="evidence" value="ECO:0007669"/>
    <property type="project" value="InterPro"/>
</dbReference>
<organism evidence="8 9">
    <name type="scientific">Coniochaeta ligniaria NRRL 30616</name>
    <dbReference type="NCBI Taxonomy" id="1408157"/>
    <lineage>
        <taxon>Eukaryota</taxon>
        <taxon>Fungi</taxon>
        <taxon>Dikarya</taxon>
        <taxon>Ascomycota</taxon>
        <taxon>Pezizomycotina</taxon>
        <taxon>Sordariomycetes</taxon>
        <taxon>Sordariomycetidae</taxon>
        <taxon>Coniochaetales</taxon>
        <taxon>Coniochaetaceae</taxon>
        <taxon>Coniochaeta</taxon>
    </lineage>
</organism>
<keyword evidence="7" id="KW-0560">Oxidoreductase</keyword>
<dbReference type="SUPFAM" id="SSF48264">
    <property type="entry name" value="Cytochrome P450"/>
    <property type="match status" value="1"/>
</dbReference>
<evidence type="ECO:0000313" key="9">
    <source>
        <dbReference type="Proteomes" id="UP000182658"/>
    </source>
</evidence>
<protein>
    <submittedName>
        <fullName evidence="8">Cytochrome P450 76C2</fullName>
    </submittedName>
</protein>
<keyword evidence="3 6" id="KW-0349">Heme</keyword>
<dbReference type="PRINTS" id="PR00463">
    <property type="entry name" value="EP450I"/>
</dbReference>
<gene>
    <name evidence="8" type="ORF">CONLIGDRAFT_649178</name>
</gene>
<dbReference type="InParanoid" id="A0A1J7IRW2"/>
<evidence type="ECO:0000256" key="6">
    <source>
        <dbReference type="PIRSR" id="PIRSR602401-1"/>
    </source>
</evidence>
<dbReference type="InterPro" id="IPR001128">
    <property type="entry name" value="Cyt_P450"/>
</dbReference>
<dbReference type="GO" id="GO:0016705">
    <property type="term" value="F:oxidoreductase activity, acting on paired donors, with incorporation or reduction of molecular oxygen"/>
    <property type="evidence" value="ECO:0007669"/>
    <property type="project" value="InterPro"/>
</dbReference>
<keyword evidence="5 6" id="KW-0408">Iron</keyword>
<evidence type="ECO:0000313" key="8">
    <source>
        <dbReference type="EMBL" id="OIW23841.1"/>
    </source>
</evidence>
<dbReference type="GO" id="GO:0004497">
    <property type="term" value="F:monooxygenase activity"/>
    <property type="evidence" value="ECO:0007669"/>
    <property type="project" value="UniProtKB-KW"/>
</dbReference>
<dbReference type="PANTHER" id="PTHR24305:SF232">
    <property type="entry name" value="P450, PUTATIVE (EUROFUNG)-RELATED"/>
    <property type="match status" value="1"/>
</dbReference>
<sequence>MLLAMLNGLAVLPLALMVISLYRVFFHPLSRVPGPKIAALSNAWLAWHARNGRVRELGKTLHRKYGPVVRVGPNEVWFDSKDAFKIIYNASNGFEKSDFYCTNIHICMNKYLLTLALVATALYRPQVNWKLEVHSPDTLDFLSERDMKRYRLQRRLIGPLYHPSNLKKYESAVDGVLRQVVSQLKSLAGAEVDLKQWMHIITVECLGAVVLSWSPGYINARTDGGTSSHAYLSWRHKTVFGLFPFAVIAGTYSKTFGRLFARLWGITFRTPKNFKTFFTPVYQKGSRRINASLRPKPPADTRQDLLADLIQLHKDRPLFQETYLRRLAITNFGAGHETTTSALTAVIAMIASHPKSKKRVVEEVEQVARPVSFDVSSGLSYTQACIKEAQRLHPVIGMALPRKVPTEGFSLHGQHFPAGTTVGCNPISLHQNPNIFGPDAEAFNPDRWFDEALDTKAMKRYNLTWGGGARTCPGRHLAEMILYKVMPTLIAEFDIEVDIPPEEDMPFYFMAMLSGAKARFLPKENENHTTGI</sequence>
<dbReference type="Proteomes" id="UP000182658">
    <property type="component" value="Unassembled WGS sequence"/>
</dbReference>
<dbReference type="GO" id="GO:0020037">
    <property type="term" value="F:heme binding"/>
    <property type="evidence" value="ECO:0007669"/>
    <property type="project" value="InterPro"/>
</dbReference>
<dbReference type="STRING" id="1408157.A0A1J7IRW2"/>
<dbReference type="OrthoDB" id="3934656at2759"/>
<keyword evidence="7" id="KW-0503">Monooxygenase</keyword>
<accession>A0A1J7IRW2</accession>
<evidence type="ECO:0000256" key="4">
    <source>
        <dbReference type="ARBA" id="ARBA00022723"/>
    </source>
</evidence>